<keyword evidence="2" id="KW-1185">Reference proteome</keyword>
<sequence length="508" mass="58340">MESTSRYFIFDLRLGSLLVPDLLTTDTHYLNTMLKYEGDIKFFPSWQTCKIQALSNKLNAIGDIDTDEPSKFYKSYRNDTKIFHVTGYLNITNSVSDYLNSQDLSNILYTVGDHTGGSVMNYTLTERGNCRTFSGTAAVLLNPISNENFSNNIYIELKNFLNWLVKHSKIENLENKENVTIFLAELVRSTSISSPANRDNLKYFMELILKYFDKFGVDTVHELLGRDKKPAKTVNEQAEANLESEINGRLWFGLESLLAHWHKFGITKADILHYAELGKLQICTDWVAQLQLDEPYWFKFCGGQTKTISRFIEFTKRPVNVRNDLNIDVEANDLDIHKYDIDIPSKSEYARLASISANNVRELIAKNQILSPNLKVNEFELKFPHCNFLILHENQLIVTTREVRLFEKKYLNPARSSAPTKTLKEEMASDENQLTIPIENSTGWLEILVETLRVHFPENRTRDPKKASVVEWIKAEAKKKGINPSDNIANAIFTIIKPDNHNPKKPRG</sequence>
<dbReference type="STRING" id="1129793.GPLA_2001"/>
<evidence type="ECO:0000313" key="2">
    <source>
        <dbReference type="Proteomes" id="UP000006322"/>
    </source>
</evidence>
<dbReference type="OrthoDB" id="8557254at2"/>
<dbReference type="RefSeq" id="WP_007104692.1">
    <property type="nucleotide sequence ID" value="NZ_BAER01000045.1"/>
</dbReference>
<protein>
    <submittedName>
        <fullName evidence="1">Uncharacterized protein</fullName>
    </submittedName>
</protein>
<name>K6ZVU2_9ALTE</name>
<reference evidence="2" key="1">
    <citation type="journal article" date="2014" name="Environ. Microbiol.">
        <title>Comparative genomics of the marine bacterial genus Glaciecola reveals the high degree of genomic diversity and genomic characteristic for cold adaptation.</title>
        <authorList>
            <person name="Qin Q.L."/>
            <person name="Xie B.B."/>
            <person name="Yu Y."/>
            <person name="Shu Y.L."/>
            <person name="Rong J.C."/>
            <person name="Zhang Y.J."/>
            <person name="Zhao D.L."/>
            <person name="Chen X.L."/>
            <person name="Zhang X.Y."/>
            <person name="Chen B."/>
            <person name="Zhou B.C."/>
            <person name="Zhang Y.Z."/>
        </authorList>
    </citation>
    <scope>NUCLEOTIDE SEQUENCE [LARGE SCALE GENOMIC DNA]</scope>
    <source>
        <strain evidence="2">LMG 21857</strain>
    </source>
</reference>
<dbReference type="EMBL" id="BAER01000045">
    <property type="protein sequence ID" value="GAC32908.1"/>
    <property type="molecule type" value="Genomic_DNA"/>
</dbReference>
<dbReference type="Proteomes" id="UP000006322">
    <property type="component" value="Unassembled WGS sequence"/>
</dbReference>
<gene>
    <name evidence="1" type="ORF">GPLA_2001</name>
</gene>
<accession>K6ZVU2</accession>
<organism evidence="1 2">
    <name type="scientific">Paraglaciecola polaris LMG 21857</name>
    <dbReference type="NCBI Taxonomy" id="1129793"/>
    <lineage>
        <taxon>Bacteria</taxon>
        <taxon>Pseudomonadati</taxon>
        <taxon>Pseudomonadota</taxon>
        <taxon>Gammaproteobacteria</taxon>
        <taxon>Alteromonadales</taxon>
        <taxon>Alteromonadaceae</taxon>
        <taxon>Paraglaciecola</taxon>
    </lineage>
</organism>
<comment type="caution">
    <text evidence="1">The sequence shown here is derived from an EMBL/GenBank/DDBJ whole genome shotgun (WGS) entry which is preliminary data.</text>
</comment>
<dbReference type="AlphaFoldDB" id="K6ZVU2"/>
<evidence type="ECO:0000313" key="1">
    <source>
        <dbReference type="EMBL" id="GAC32908.1"/>
    </source>
</evidence>
<proteinExistence type="predicted"/>